<keyword evidence="2" id="KW-0732">Signal</keyword>
<dbReference type="Proteomes" id="UP000265540">
    <property type="component" value="Unassembled WGS sequence"/>
</dbReference>
<keyword evidence="1" id="KW-1133">Transmembrane helix</keyword>
<feature type="transmembrane region" description="Helical" evidence="1">
    <location>
        <begin position="574"/>
        <end position="593"/>
    </location>
</feature>
<gene>
    <name evidence="3" type="ORF">C4561_03680</name>
</gene>
<organism evidence="3 4">
    <name type="scientific">candidate division WWE3 bacterium</name>
    <dbReference type="NCBI Taxonomy" id="2053526"/>
    <lineage>
        <taxon>Bacteria</taxon>
        <taxon>Katanobacteria</taxon>
    </lineage>
</organism>
<keyword evidence="1" id="KW-0472">Membrane</keyword>
<evidence type="ECO:0000313" key="3">
    <source>
        <dbReference type="EMBL" id="RJR26848.1"/>
    </source>
</evidence>
<feature type="signal peptide" evidence="2">
    <location>
        <begin position="1"/>
        <end position="26"/>
    </location>
</feature>
<dbReference type="AlphaFoldDB" id="A0A3A4ZCM7"/>
<reference evidence="3 4" key="1">
    <citation type="journal article" date="2017" name="ISME J.">
        <title>Energy and carbon metabolisms in a deep terrestrial subsurface fluid microbial community.</title>
        <authorList>
            <person name="Momper L."/>
            <person name="Jungbluth S.P."/>
            <person name="Lee M.D."/>
            <person name="Amend J.P."/>
        </authorList>
    </citation>
    <scope>NUCLEOTIDE SEQUENCE [LARGE SCALE GENOMIC DNA]</scope>
    <source>
        <strain evidence="3">SURF_46</strain>
    </source>
</reference>
<dbReference type="InterPro" id="IPR043993">
    <property type="entry name" value="T4SS_pilin"/>
</dbReference>
<dbReference type="Pfam" id="PF18895">
    <property type="entry name" value="T4SS_pilin"/>
    <property type="match status" value="1"/>
</dbReference>
<comment type="caution">
    <text evidence="3">The sequence shown here is derived from an EMBL/GenBank/DDBJ whole genome shotgun (WGS) entry which is preliminary data.</text>
</comment>
<dbReference type="PROSITE" id="PS51257">
    <property type="entry name" value="PROKAR_LIPOPROTEIN"/>
    <property type="match status" value="1"/>
</dbReference>
<keyword evidence="1" id="KW-0812">Transmembrane</keyword>
<feature type="transmembrane region" description="Helical" evidence="1">
    <location>
        <begin position="532"/>
        <end position="553"/>
    </location>
</feature>
<sequence length="603" mass="62457">MKFVRTFKLIFLFSFAILLFSNVSYAQSGTVSCSVLLGQPEAIKCSSQTGAAAGCPASSNFSCCPYTFDADALLRYNAIDKAFCADPANLFGNECHTDATWTGWGWLHEANYWDVDDTVLAPSCSNGDASDVPPAGPNYNLCPAGFRMMGRNNGFAPTCYELWCAYNPDGACCTGPGGACDNTPPPASDPPGTMACCEQVTGASPSQECIYTNSATTGECGQCAGGSTPSPVSDPPTLCSDSLGVLCCNDTTSAIQCIDGMYETAQNLLTGTTTAGCMDAPPINQCGGLASNGELCWLNSQCGSGVCDFDASGIKRCLGVPTGGACSGVDGSCVCEITTDQCLDPENDGTFNCLDPNSLCSLPSDPVCDSSNPDPDAECCDVSGVVYTCDSTLAPPTCQPTGACEAPGNLCTPTGDPCCDTGADYSCVYYGPEYICETATCTASLGDPCSGPADCCPTTHPNWTCSTTLPRECIINTTGTQCTGTGCCSGTSGYVCQSGYCVPDPTGACNPTVIVAAYTGPIIEFHDLISRLYTLLFPIALFIGIAFIVKAGYTLMTSEGNPQKVKDGQEELTAAIIGTFFILLSVAILRVIIRSILGVSVGF</sequence>
<proteinExistence type="predicted"/>
<dbReference type="EMBL" id="QZJF01000017">
    <property type="protein sequence ID" value="RJR26848.1"/>
    <property type="molecule type" value="Genomic_DNA"/>
</dbReference>
<accession>A0A3A4ZCM7</accession>
<protein>
    <submittedName>
        <fullName evidence="3">Uncharacterized protein</fullName>
    </submittedName>
</protein>
<evidence type="ECO:0000256" key="1">
    <source>
        <dbReference type="SAM" id="Phobius"/>
    </source>
</evidence>
<feature type="chain" id="PRO_5017276980" evidence="2">
    <location>
        <begin position="27"/>
        <end position="603"/>
    </location>
</feature>
<evidence type="ECO:0000256" key="2">
    <source>
        <dbReference type="SAM" id="SignalP"/>
    </source>
</evidence>
<name>A0A3A4ZCM7_UNCKA</name>
<evidence type="ECO:0000313" key="4">
    <source>
        <dbReference type="Proteomes" id="UP000265540"/>
    </source>
</evidence>